<sequence length="290" mass="31307">MEQLANFLALARKLRATGDKSYSSELVKLAEANDGTEDPLSEEACCEIAMGFRSQRASIRKECKATLEKVMYNLGEARFAGVQNALLRMVAGDHFSWSRLIALELCDWPGKPEACLRLLEADELTLKRAALEAMIPHAENPEYAPKLKQAALRYVAIGQDPSLRVPAAEVLRSSRSFEGRDAMLQLLQDPEGCSSELLQVAIKGLAELDRGPDEAGDSEAHEAKLCGALGPLLEHGSASVREDAAYALADVGHQGPNGLAVAALTKRPVWPETHATVLEAKSTALNSIGY</sequence>
<keyword evidence="3" id="KW-1185">Reference proteome</keyword>
<dbReference type="EMBL" id="CAMXCT020000334">
    <property type="protein sequence ID" value="CAL1130676.1"/>
    <property type="molecule type" value="Genomic_DNA"/>
</dbReference>
<reference evidence="1" key="1">
    <citation type="submission" date="2022-10" db="EMBL/GenBank/DDBJ databases">
        <authorList>
            <person name="Chen Y."/>
            <person name="Dougan E. K."/>
            <person name="Chan C."/>
            <person name="Rhodes N."/>
            <person name="Thang M."/>
        </authorList>
    </citation>
    <scope>NUCLEOTIDE SEQUENCE</scope>
</reference>
<evidence type="ECO:0000313" key="2">
    <source>
        <dbReference type="EMBL" id="CAL4764613.1"/>
    </source>
</evidence>
<evidence type="ECO:0000313" key="3">
    <source>
        <dbReference type="Proteomes" id="UP001152797"/>
    </source>
</evidence>
<comment type="caution">
    <text evidence="1">The sequence shown here is derived from an EMBL/GenBank/DDBJ whole genome shotgun (WGS) entry which is preliminary data.</text>
</comment>
<gene>
    <name evidence="1" type="ORF">C1SCF055_LOCUS5453</name>
</gene>
<dbReference type="InterPro" id="IPR011989">
    <property type="entry name" value="ARM-like"/>
</dbReference>
<proteinExistence type="predicted"/>
<dbReference type="SUPFAM" id="SSF48371">
    <property type="entry name" value="ARM repeat"/>
    <property type="match status" value="1"/>
</dbReference>
<dbReference type="Gene3D" id="1.25.10.10">
    <property type="entry name" value="Leucine-rich Repeat Variant"/>
    <property type="match status" value="1"/>
</dbReference>
<organism evidence="1">
    <name type="scientific">Cladocopium goreaui</name>
    <dbReference type="NCBI Taxonomy" id="2562237"/>
    <lineage>
        <taxon>Eukaryota</taxon>
        <taxon>Sar</taxon>
        <taxon>Alveolata</taxon>
        <taxon>Dinophyceae</taxon>
        <taxon>Suessiales</taxon>
        <taxon>Symbiodiniaceae</taxon>
        <taxon>Cladocopium</taxon>
    </lineage>
</organism>
<name>A0A9P1FIJ9_9DINO</name>
<evidence type="ECO:0000313" key="1">
    <source>
        <dbReference type="EMBL" id="CAI3977301.1"/>
    </source>
</evidence>
<dbReference type="AlphaFoldDB" id="A0A9P1FIJ9"/>
<reference evidence="2 3" key="2">
    <citation type="submission" date="2024-05" db="EMBL/GenBank/DDBJ databases">
        <authorList>
            <person name="Chen Y."/>
            <person name="Shah S."/>
            <person name="Dougan E. K."/>
            <person name="Thang M."/>
            <person name="Chan C."/>
        </authorList>
    </citation>
    <scope>NUCLEOTIDE SEQUENCE [LARGE SCALE GENOMIC DNA]</scope>
</reference>
<dbReference type="InterPro" id="IPR016024">
    <property type="entry name" value="ARM-type_fold"/>
</dbReference>
<dbReference type="Proteomes" id="UP001152797">
    <property type="component" value="Unassembled WGS sequence"/>
</dbReference>
<protein>
    <submittedName>
        <fullName evidence="2">Intraflagellar transport protein 122-like</fullName>
    </submittedName>
</protein>
<dbReference type="EMBL" id="CAMXCT010000334">
    <property type="protein sequence ID" value="CAI3977301.1"/>
    <property type="molecule type" value="Genomic_DNA"/>
</dbReference>
<dbReference type="EMBL" id="CAMXCT030000334">
    <property type="protein sequence ID" value="CAL4764613.1"/>
    <property type="molecule type" value="Genomic_DNA"/>
</dbReference>
<accession>A0A9P1FIJ9</accession>